<protein>
    <recommendedName>
        <fullName evidence="1">Pyrroline-5-carboxylate reductase catalytic N-terminal domain-containing protein</fullName>
    </recommendedName>
</protein>
<keyword evidence="4" id="KW-1185">Reference proteome</keyword>
<dbReference type="Proteomes" id="UP001190700">
    <property type="component" value="Unassembled WGS sequence"/>
</dbReference>
<dbReference type="AlphaFoldDB" id="A0AAE0GEQ5"/>
<dbReference type="InterPro" id="IPR036291">
    <property type="entry name" value="NAD(P)-bd_dom_sf"/>
</dbReference>
<dbReference type="SUPFAM" id="SSF51735">
    <property type="entry name" value="NAD(P)-binding Rossmann-fold domains"/>
    <property type="match status" value="1"/>
</dbReference>
<gene>
    <name evidence="3" type="ORF">CYMTET_15260</name>
    <name evidence="2" type="ORF">CYMTET_48869</name>
</gene>
<evidence type="ECO:0000313" key="2">
    <source>
        <dbReference type="EMBL" id="KAK3241365.1"/>
    </source>
</evidence>
<evidence type="ECO:0000313" key="4">
    <source>
        <dbReference type="Proteomes" id="UP001190700"/>
    </source>
</evidence>
<feature type="domain" description="Pyrroline-5-carboxylate reductase catalytic N-terminal" evidence="1">
    <location>
        <begin position="9"/>
        <end position="107"/>
    </location>
</feature>
<reference evidence="3" key="2">
    <citation type="submission" date="2023-06" db="EMBL/GenBank/DDBJ databases">
        <title>Long-read-based genome assembly of the green algal bacterivore Cymbomonas tetramitiformis.</title>
        <authorList>
            <person name="Gyaltshen Y."/>
            <person name="Rozenberg A."/>
            <person name="Paasch A."/>
            <person name="Burns J.A."/>
            <person name="Warring S."/>
            <person name="Larson R."/>
            <person name="Maurer-Alcala X."/>
            <person name="Dacks J."/>
            <person name="Kim E."/>
        </authorList>
    </citation>
    <scope>NUCLEOTIDE SEQUENCE</scope>
    <source>
        <strain evidence="3">PLY_AMNH</strain>
    </source>
</reference>
<evidence type="ECO:0000259" key="1">
    <source>
        <dbReference type="Pfam" id="PF03807"/>
    </source>
</evidence>
<comment type="caution">
    <text evidence="3">The sequence shown here is derived from an EMBL/GenBank/DDBJ whole genome shotgun (WGS) entry which is preliminary data.</text>
</comment>
<dbReference type="Gene3D" id="3.40.50.720">
    <property type="entry name" value="NAD(P)-binding Rossmann-like Domain"/>
    <property type="match status" value="1"/>
</dbReference>
<dbReference type="EMBL" id="LGRX02006430">
    <property type="protein sequence ID" value="KAK3276688.1"/>
    <property type="molecule type" value="Genomic_DNA"/>
</dbReference>
<reference evidence="3 4" key="1">
    <citation type="journal article" date="2015" name="Genome Biol. Evol.">
        <title>Comparative Genomics of a Bacterivorous Green Alga Reveals Evolutionary Causalities and Consequences of Phago-Mixotrophic Mode of Nutrition.</title>
        <authorList>
            <person name="Burns J.A."/>
            <person name="Paasch A."/>
            <person name="Narechania A."/>
            <person name="Kim E."/>
        </authorList>
    </citation>
    <scope>NUCLEOTIDE SEQUENCE [LARGE SCALE GENOMIC DNA]</scope>
    <source>
        <strain evidence="3">PLY_AMNH</strain>
    </source>
</reference>
<dbReference type="InterPro" id="IPR028939">
    <property type="entry name" value="P5C_Rdtase_cat_N"/>
</dbReference>
<proteinExistence type="predicted"/>
<accession>A0AAE0GEQ5</accession>
<sequence length="213" mass="22777">MATLPPEPVGFIGCGRMGLAIAGVLSKAGIPVFLGSRDGGGKARECAKQLAGPTPRGGSYAEVAGACTVLYICLANPGRSDPVCEFLDNHRAALMGKGKILIDPSNPWGYAHWPPPSPHKSALTYHAEYLGDPTAEWATAYKSIMWTSVANYKLQPTEICGTSRARAVLSELIRAHGFEPVDCGDLHDAPVVEINGPLRKKHPRITEYDRTGK</sequence>
<dbReference type="EMBL" id="LGRX02033407">
    <property type="protein sequence ID" value="KAK3241365.1"/>
    <property type="molecule type" value="Genomic_DNA"/>
</dbReference>
<evidence type="ECO:0000313" key="3">
    <source>
        <dbReference type="EMBL" id="KAK3276688.1"/>
    </source>
</evidence>
<organism evidence="3 4">
    <name type="scientific">Cymbomonas tetramitiformis</name>
    <dbReference type="NCBI Taxonomy" id="36881"/>
    <lineage>
        <taxon>Eukaryota</taxon>
        <taxon>Viridiplantae</taxon>
        <taxon>Chlorophyta</taxon>
        <taxon>Pyramimonadophyceae</taxon>
        <taxon>Pyramimonadales</taxon>
        <taxon>Pyramimonadaceae</taxon>
        <taxon>Cymbomonas</taxon>
    </lineage>
</organism>
<name>A0AAE0GEQ5_9CHLO</name>
<dbReference type="Pfam" id="PF03807">
    <property type="entry name" value="F420_oxidored"/>
    <property type="match status" value="1"/>
</dbReference>